<evidence type="ECO:0000313" key="1">
    <source>
        <dbReference type="EMBL" id="KAF7270023.1"/>
    </source>
</evidence>
<dbReference type="Proteomes" id="UP000625711">
    <property type="component" value="Unassembled WGS sequence"/>
</dbReference>
<organism evidence="1 2">
    <name type="scientific">Rhynchophorus ferrugineus</name>
    <name type="common">Red palm weevil</name>
    <name type="synonym">Curculio ferrugineus</name>
    <dbReference type="NCBI Taxonomy" id="354439"/>
    <lineage>
        <taxon>Eukaryota</taxon>
        <taxon>Metazoa</taxon>
        <taxon>Ecdysozoa</taxon>
        <taxon>Arthropoda</taxon>
        <taxon>Hexapoda</taxon>
        <taxon>Insecta</taxon>
        <taxon>Pterygota</taxon>
        <taxon>Neoptera</taxon>
        <taxon>Endopterygota</taxon>
        <taxon>Coleoptera</taxon>
        <taxon>Polyphaga</taxon>
        <taxon>Cucujiformia</taxon>
        <taxon>Curculionidae</taxon>
        <taxon>Dryophthorinae</taxon>
        <taxon>Rhynchophorus</taxon>
    </lineage>
</organism>
<name>A0A834HZZ0_RHYFE</name>
<dbReference type="EMBL" id="JAACXV010014146">
    <property type="protein sequence ID" value="KAF7270023.1"/>
    <property type="molecule type" value="Genomic_DNA"/>
</dbReference>
<proteinExistence type="predicted"/>
<reference evidence="1" key="1">
    <citation type="submission" date="2020-08" db="EMBL/GenBank/DDBJ databases">
        <title>Genome sequencing and assembly of the red palm weevil Rhynchophorus ferrugineus.</title>
        <authorList>
            <person name="Dias G.B."/>
            <person name="Bergman C.M."/>
            <person name="Manee M."/>
        </authorList>
    </citation>
    <scope>NUCLEOTIDE SEQUENCE</scope>
    <source>
        <strain evidence="1">AA-2017</strain>
        <tissue evidence="1">Whole larva</tissue>
    </source>
</reference>
<accession>A0A834HZZ0</accession>
<comment type="caution">
    <text evidence="1">The sequence shown here is derived from an EMBL/GenBank/DDBJ whole genome shotgun (WGS) entry which is preliminary data.</text>
</comment>
<gene>
    <name evidence="1" type="ORF">GWI33_016980</name>
</gene>
<sequence>MILLEKWIGSHDATYSKQKTGNKSFLHFVMNSNDTDAAELPDLPEPLSPIVQVSQAIVRNLIQLISPWFNNGRARSARLLSAPSPDQLFRETR</sequence>
<evidence type="ECO:0000313" key="2">
    <source>
        <dbReference type="Proteomes" id="UP000625711"/>
    </source>
</evidence>
<protein>
    <submittedName>
        <fullName evidence="1">Uncharacterized protein</fullName>
    </submittedName>
</protein>
<keyword evidence="2" id="KW-1185">Reference proteome</keyword>
<dbReference type="AlphaFoldDB" id="A0A834HZZ0"/>